<dbReference type="AlphaFoldDB" id="A0A1Q9DRV6"/>
<gene>
    <name evidence="2" type="ORF">AK812_SmicGene19694</name>
</gene>
<name>A0A1Q9DRV6_SYMMI</name>
<sequence>MWFMSLFIGEQQSLMFCLRTLQSKSWKTLAFQGLEQGGMGTKKHSLQGTALRDEIASRRRGAEEEALAEALFDLKGNGWLQPAGLRRGFVLKWSKDVQVWKDRNFKKTFSHGLYLEQEFIGCFLCQHCHKVALPGGQDAGQVYPGNSWKRANDAANQEAHDDDCYVLLCQAKGEAKSNLFEGDTADIALDREIRSKKRRLPANLPVLNLVSHSQSMNHQLIEQRMHAEEKMKIAHQEDIQRHEEIAMSLVAKMNEMVQEDQGAQEVRNLLDREEFAKSETMLRLRQVEMTTGNDGGVSPSALHSEVTVLGMLKLNIQNVEAINAVINKARVDLVVDQVDLVVEMVEIPRGPTDGGVADVTEVKISRREADKIRVTHLDSWMSHCIANVLSACADPNHEEWISWTNPAFRPDPDIEGMSDSGHLKYKSIDIKLGVAMTAILKSAGDAAMDLYLDVNRKANKYVQPLQFSAALSVSSERESRLPLGFSFDSLMVSEAVPLPEEQLERNTLTIELLHNRFRALESRLAFLDEGVSGLASLVVDWEARLTDLASQCSALQSDLTLLSSQVTLFDSRRQAFEQSFAQRVEQEVVEALTSLHRSIDILCYQRADLWAQFCHLSRRFDLLAAWLLLDTPASDSFVHLETIDQREPVPIVVKRFRKTLPLAAASQDSGLASAPASSAQESPASLRSWSVVAPTSNDAVRSLSFEHLQPASSPPLPGPLDVISQLPSGSRSSFERPCSAARLERCLGPCFPEGAFIDVFFFAFAAALLCFCFKI</sequence>
<evidence type="ECO:0000313" key="3">
    <source>
        <dbReference type="Proteomes" id="UP000186817"/>
    </source>
</evidence>
<evidence type="ECO:0000313" key="2">
    <source>
        <dbReference type="EMBL" id="OLP97913.1"/>
    </source>
</evidence>
<keyword evidence="1" id="KW-0812">Transmembrane</keyword>
<evidence type="ECO:0000256" key="1">
    <source>
        <dbReference type="SAM" id="Phobius"/>
    </source>
</evidence>
<keyword evidence="1" id="KW-1133">Transmembrane helix</keyword>
<proteinExistence type="predicted"/>
<feature type="transmembrane region" description="Helical" evidence="1">
    <location>
        <begin position="755"/>
        <end position="773"/>
    </location>
</feature>
<dbReference type="Gene3D" id="1.20.5.340">
    <property type="match status" value="1"/>
</dbReference>
<reference evidence="2 3" key="1">
    <citation type="submission" date="2016-02" db="EMBL/GenBank/DDBJ databases">
        <title>Genome analysis of coral dinoflagellate symbionts highlights evolutionary adaptations to a symbiotic lifestyle.</title>
        <authorList>
            <person name="Aranda M."/>
            <person name="Li Y."/>
            <person name="Liew Y.J."/>
            <person name="Baumgarten S."/>
            <person name="Simakov O."/>
            <person name="Wilson M."/>
            <person name="Piel J."/>
            <person name="Ashoor H."/>
            <person name="Bougouffa S."/>
            <person name="Bajic V.B."/>
            <person name="Ryu T."/>
            <person name="Ravasi T."/>
            <person name="Bayer T."/>
            <person name="Micklem G."/>
            <person name="Kim H."/>
            <person name="Bhak J."/>
            <person name="Lajeunesse T.C."/>
            <person name="Voolstra C.R."/>
        </authorList>
    </citation>
    <scope>NUCLEOTIDE SEQUENCE [LARGE SCALE GENOMIC DNA]</scope>
    <source>
        <strain evidence="2 3">CCMP2467</strain>
    </source>
</reference>
<protein>
    <submittedName>
        <fullName evidence="2">Uncharacterized protein</fullName>
    </submittedName>
</protein>
<organism evidence="2 3">
    <name type="scientific">Symbiodinium microadriaticum</name>
    <name type="common">Dinoflagellate</name>
    <name type="synonym">Zooxanthella microadriatica</name>
    <dbReference type="NCBI Taxonomy" id="2951"/>
    <lineage>
        <taxon>Eukaryota</taxon>
        <taxon>Sar</taxon>
        <taxon>Alveolata</taxon>
        <taxon>Dinophyceae</taxon>
        <taxon>Suessiales</taxon>
        <taxon>Symbiodiniaceae</taxon>
        <taxon>Symbiodinium</taxon>
    </lineage>
</organism>
<keyword evidence="1" id="KW-0472">Membrane</keyword>
<comment type="caution">
    <text evidence="2">The sequence shown here is derived from an EMBL/GenBank/DDBJ whole genome shotgun (WGS) entry which is preliminary data.</text>
</comment>
<dbReference type="EMBL" id="LSRX01000416">
    <property type="protein sequence ID" value="OLP97913.1"/>
    <property type="molecule type" value="Genomic_DNA"/>
</dbReference>
<dbReference type="Proteomes" id="UP000186817">
    <property type="component" value="Unassembled WGS sequence"/>
</dbReference>
<keyword evidence="3" id="KW-1185">Reference proteome</keyword>
<accession>A0A1Q9DRV6</accession>